<dbReference type="PROSITE" id="PS50112">
    <property type="entry name" value="PAS"/>
    <property type="match status" value="3"/>
</dbReference>
<dbReference type="Gene3D" id="1.10.287.130">
    <property type="match status" value="1"/>
</dbReference>
<dbReference type="InterPro" id="IPR004358">
    <property type="entry name" value="Sig_transdc_His_kin-like_C"/>
</dbReference>
<keyword evidence="6" id="KW-0472">Membrane</keyword>
<dbReference type="Pfam" id="PF14827">
    <property type="entry name" value="dCache_3"/>
    <property type="match status" value="1"/>
</dbReference>
<feature type="domain" description="PAC" evidence="9">
    <location>
        <begin position="558"/>
        <end position="611"/>
    </location>
</feature>
<dbReference type="PANTHER" id="PTHR43304:SF1">
    <property type="entry name" value="PAC DOMAIN-CONTAINING PROTEIN"/>
    <property type="match status" value="1"/>
</dbReference>
<keyword evidence="3" id="KW-0597">Phosphoprotein</keyword>
<dbReference type="Proteomes" id="UP000002572">
    <property type="component" value="Chromosome"/>
</dbReference>
<dbReference type="SMART" id="SM00086">
    <property type="entry name" value="PAC"/>
    <property type="match status" value="6"/>
</dbReference>
<dbReference type="CDD" id="cd00130">
    <property type="entry name" value="PAS"/>
    <property type="match status" value="6"/>
</dbReference>
<keyword evidence="6" id="KW-1133">Transmembrane helix</keyword>
<feature type="transmembrane region" description="Helical" evidence="6">
    <location>
        <begin position="12"/>
        <end position="30"/>
    </location>
</feature>
<keyword evidence="11" id="KW-1185">Reference proteome</keyword>
<dbReference type="PROSITE" id="PS50113">
    <property type="entry name" value="PAC"/>
    <property type="match status" value="5"/>
</dbReference>
<dbReference type="NCBIfam" id="TIGR00229">
    <property type="entry name" value="sensory_box"/>
    <property type="match status" value="6"/>
</dbReference>
<feature type="transmembrane region" description="Helical" evidence="6">
    <location>
        <begin position="323"/>
        <end position="345"/>
    </location>
</feature>
<dbReference type="InterPro" id="IPR052162">
    <property type="entry name" value="Sensor_kinase/Photoreceptor"/>
</dbReference>
<dbReference type="InterPro" id="IPR005467">
    <property type="entry name" value="His_kinase_dom"/>
</dbReference>
<dbReference type="CDD" id="cd00082">
    <property type="entry name" value="HisKA"/>
    <property type="match status" value="1"/>
</dbReference>
<evidence type="ECO:0000256" key="4">
    <source>
        <dbReference type="ARBA" id="ARBA00022679"/>
    </source>
</evidence>
<feature type="domain" description="PAS" evidence="8">
    <location>
        <begin position="874"/>
        <end position="919"/>
    </location>
</feature>
<keyword evidence="5" id="KW-0418">Kinase</keyword>
<dbReference type="EMBL" id="CP002432">
    <property type="protein sequence ID" value="ADU66455.1"/>
    <property type="molecule type" value="Genomic_DNA"/>
</dbReference>
<dbReference type="InParanoid" id="E6W0W0"/>
<feature type="domain" description="PAS" evidence="8">
    <location>
        <begin position="612"/>
        <end position="686"/>
    </location>
</feature>
<evidence type="ECO:0000256" key="3">
    <source>
        <dbReference type="ARBA" id="ARBA00022553"/>
    </source>
</evidence>
<evidence type="ECO:0000259" key="9">
    <source>
        <dbReference type="PROSITE" id="PS50113"/>
    </source>
</evidence>
<reference evidence="10 11" key="1">
    <citation type="submission" date="2010-12" db="EMBL/GenBank/DDBJ databases">
        <title>Complete sequence of Desulfurispirillum indicum S5.</title>
        <authorList>
            <consortium name="US DOE Joint Genome Institute"/>
            <person name="Lucas S."/>
            <person name="Copeland A."/>
            <person name="Lapidus A."/>
            <person name="Cheng J.-F."/>
            <person name="Goodwin L."/>
            <person name="Pitluck S."/>
            <person name="Chertkov O."/>
            <person name="Held B."/>
            <person name="Detter J.C."/>
            <person name="Han C."/>
            <person name="Tapia R."/>
            <person name="Land M."/>
            <person name="Hauser L."/>
            <person name="Kyrpides N."/>
            <person name="Ivanova N."/>
            <person name="Mikhailova N."/>
            <person name="Haggblom M."/>
            <person name="Rauschenbach I."/>
            <person name="Bini E."/>
            <person name="Woyke T."/>
        </authorList>
    </citation>
    <scope>NUCLEOTIDE SEQUENCE [LARGE SCALE GENOMIC DNA]</scope>
    <source>
        <strain evidence="11">ATCC BAA-1389 / DSM 22839 / S5</strain>
    </source>
</reference>
<dbReference type="EC" id="2.7.13.3" evidence="2"/>
<accession>E6W0W0</accession>
<dbReference type="InterPro" id="IPR036890">
    <property type="entry name" value="HATPase_C_sf"/>
</dbReference>
<dbReference type="Gene3D" id="3.30.565.10">
    <property type="entry name" value="Histidine kinase-like ATPase, C-terminal domain"/>
    <property type="match status" value="1"/>
</dbReference>
<keyword evidence="4" id="KW-0808">Transferase</keyword>
<dbReference type="Gene3D" id="3.30.450.20">
    <property type="entry name" value="PAS domain"/>
    <property type="match status" value="6"/>
</dbReference>
<dbReference type="HOGENOM" id="CLU_254653_0_0_0"/>
<dbReference type="STRING" id="653733.Selin_1726"/>
<dbReference type="OrthoDB" id="518094at2"/>
<dbReference type="SMART" id="SM00091">
    <property type="entry name" value="PAS"/>
    <property type="match status" value="5"/>
</dbReference>
<gene>
    <name evidence="10" type="ordered locus">Selin_1726</name>
</gene>
<feature type="domain" description="Histidine kinase" evidence="7">
    <location>
        <begin position="1173"/>
        <end position="1387"/>
    </location>
</feature>
<feature type="domain" description="PAC" evidence="9">
    <location>
        <begin position="954"/>
        <end position="1007"/>
    </location>
</feature>
<dbReference type="Pfam" id="PF13426">
    <property type="entry name" value="PAS_9"/>
    <property type="match status" value="3"/>
</dbReference>
<dbReference type="InterPro" id="IPR013655">
    <property type="entry name" value="PAS_fold_3"/>
</dbReference>
<dbReference type="Pfam" id="PF02518">
    <property type="entry name" value="HATPase_c"/>
    <property type="match status" value="1"/>
</dbReference>
<protein>
    <recommendedName>
        <fullName evidence="2">histidine kinase</fullName>
        <ecNumber evidence="2">2.7.13.3</ecNumber>
    </recommendedName>
</protein>
<dbReference type="PRINTS" id="PR00344">
    <property type="entry name" value="BCTRLSENSOR"/>
</dbReference>
<proteinExistence type="predicted"/>
<dbReference type="InterPro" id="IPR029150">
    <property type="entry name" value="dCache_3"/>
</dbReference>
<name>E6W0W0_DESIS</name>
<dbReference type="InterPro" id="IPR036097">
    <property type="entry name" value="HisK_dim/P_sf"/>
</dbReference>
<keyword evidence="6" id="KW-0812">Transmembrane</keyword>
<evidence type="ECO:0000256" key="6">
    <source>
        <dbReference type="SAM" id="Phobius"/>
    </source>
</evidence>
<dbReference type="KEGG" id="din:Selin_1726"/>
<dbReference type="SUPFAM" id="SSF47384">
    <property type="entry name" value="Homodimeric domain of signal transducing histidine kinase"/>
    <property type="match status" value="1"/>
</dbReference>
<evidence type="ECO:0000313" key="10">
    <source>
        <dbReference type="EMBL" id="ADU66455.1"/>
    </source>
</evidence>
<evidence type="ECO:0000256" key="1">
    <source>
        <dbReference type="ARBA" id="ARBA00000085"/>
    </source>
</evidence>
<dbReference type="InterPro" id="IPR035965">
    <property type="entry name" value="PAS-like_dom_sf"/>
</dbReference>
<dbReference type="InterPro" id="IPR003594">
    <property type="entry name" value="HATPase_dom"/>
</dbReference>
<feature type="domain" description="PAS" evidence="8">
    <location>
        <begin position="354"/>
        <end position="406"/>
    </location>
</feature>
<comment type="catalytic activity">
    <reaction evidence="1">
        <text>ATP + protein L-histidine = ADP + protein N-phospho-L-histidine.</text>
        <dbReference type="EC" id="2.7.13.3"/>
    </reaction>
</comment>
<dbReference type="InterPro" id="IPR003661">
    <property type="entry name" value="HisK_dim/P_dom"/>
</dbReference>
<dbReference type="InterPro" id="IPR000700">
    <property type="entry name" value="PAS-assoc_C"/>
</dbReference>
<dbReference type="InterPro" id="IPR000014">
    <property type="entry name" value="PAS"/>
</dbReference>
<dbReference type="InterPro" id="IPR001610">
    <property type="entry name" value="PAC"/>
</dbReference>
<feature type="domain" description="PAC" evidence="9">
    <location>
        <begin position="822"/>
        <end position="873"/>
    </location>
</feature>
<dbReference type="eggNOG" id="COG2202">
    <property type="taxonomic scope" value="Bacteria"/>
</dbReference>
<organism evidence="10 11">
    <name type="scientific">Desulfurispirillum indicum (strain ATCC BAA-1389 / DSM 22839 / S5)</name>
    <dbReference type="NCBI Taxonomy" id="653733"/>
    <lineage>
        <taxon>Bacteria</taxon>
        <taxon>Pseudomonadati</taxon>
        <taxon>Chrysiogenota</taxon>
        <taxon>Chrysiogenia</taxon>
        <taxon>Chrysiogenales</taxon>
        <taxon>Chrysiogenaceae</taxon>
        <taxon>Desulfurispirillum</taxon>
    </lineage>
</organism>
<dbReference type="GO" id="GO:0000155">
    <property type="term" value="F:phosphorelay sensor kinase activity"/>
    <property type="evidence" value="ECO:0007669"/>
    <property type="project" value="InterPro"/>
</dbReference>
<evidence type="ECO:0000256" key="2">
    <source>
        <dbReference type="ARBA" id="ARBA00012438"/>
    </source>
</evidence>
<dbReference type="Pfam" id="PF08447">
    <property type="entry name" value="PAS_3"/>
    <property type="match status" value="3"/>
</dbReference>
<feature type="domain" description="PAC" evidence="9">
    <location>
        <begin position="1103"/>
        <end position="1153"/>
    </location>
</feature>
<dbReference type="eggNOG" id="COG3290">
    <property type="taxonomic scope" value="Bacteria"/>
</dbReference>
<dbReference type="SUPFAM" id="SSF55785">
    <property type="entry name" value="PYP-like sensor domain (PAS domain)"/>
    <property type="match status" value="6"/>
</dbReference>
<evidence type="ECO:0000256" key="5">
    <source>
        <dbReference type="ARBA" id="ARBA00022777"/>
    </source>
</evidence>
<dbReference type="PROSITE" id="PS50109">
    <property type="entry name" value="HIS_KIN"/>
    <property type="match status" value="1"/>
</dbReference>
<dbReference type="SMART" id="SM00387">
    <property type="entry name" value="HATPase_c"/>
    <property type="match status" value="1"/>
</dbReference>
<dbReference type="RefSeq" id="WP_013506335.1">
    <property type="nucleotide sequence ID" value="NC_014836.1"/>
</dbReference>
<evidence type="ECO:0000313" key="11">
    <source>
        <dbReference type="Proteomes" id="UP000002572"/>
    </source>
</evidence>
<evidence type="ECO:0000259" key="8">
    <source>
        <dbReference type="PROSITE" id="PS50112"/>
    </source>
</evidence>
<feature type="domain" description="PAC" evidence="9">
    <location>
        <begin position="693"/>
        <end position="749"/>
    </location>
</feature>
<evidence type="ECO:0000259" key="7">
    <source>
        <dbReference type="PROSITE" id="PS50109"/>
    </source>
</evidence>
<dbReference type="SUPFAM" id="SSF55874">
    <property type="entry name" value="ATPase domain of HSP90 chaperone/DNA topoisomerase II/histidine kinase"/>
    <property type="match status" value="1"/>
</dbReference>
<dbReference type="eggNOG" id="COG4191">
    <property type="taxonomic scope" value="Bacteria"/>
</dbReference>
<sequence>MSKLSLKRSLRFSIVIFLGSLLVVTLYLDYRRDEGIRHYLDMTTAAQDIAWQAAINLHRNSVETYFTEYVMRGDILEILRAAQESATRDRARMELYRSLFAINEHLQSKGLRQLHFHLPDGESFLRFHKLDLYGDKLWDVREAIRIANTELRPVFGFETGRIVSGFRNVFPIITPEGQHLGSVELSMPFEAVRHEVARLLPEREFEMLLWREYVDSIIFDEQQLLYEPWVGHPELMVEDPYRQLPDAPPPLSEDAQRVAALLPDSVAAMKVLARGQSSAAAIKLDGRYHTVTFTAIYDTRQRQVGYLASYAPAPRLCSLTYNFFISLGFSTLVLLILSGALYSLMRSRAMLAHERRHLQVINDTLGEGLYVMDSSGVITNVNQRATELLGYTRDELQGAIAHDLFHCHNENGRIPLEKCPIFNTVHQGEEYDNREAFRHSSGTIFTARVISRPVMHEGQVVGSVTSFADITEKLRTEQELRDNEERLRLTMEAVSIGLWDWNLLDDRVQWDDVCYEMLGYAPGAFPLRYEDWRRLIHPDDVDAATDQVLEQLECGRSFVIEFRYRKADGEWLWVQGRGNVVQWDANGGIVRVLGTHTNIQQRKEAELALAHSEMRQKTLMQSSPAVLYAMPPGNFTQFTYISENVHSVLGYRPADIVSEPGWMAEVVHPDDIEGLLQKNSQWLRDGAVGHCSHEFRVKTIEHHSLWDGQWIWIEDIMSAVRDERGRIIELVGAFLDISDRVQFEQRLSKIAGHVPGMIFQYCQLPDGTSYFPYSSNGIWDIYGAGPEVVSRSAEPVFATLHPDDREYVAHTIRESAQHLSSWQCEYRVQHPSGRTLWVRGESTPQRGADGSTIWHGYISDITRRKEAERLLADREERYRSILAALAEGIVMQSASGEIISCNEAAQLLLGLSTEQMEGRRSTDPHWKAIREDGTPFPGEEHPAMHTLRTGEPQRNVIMGVHRPDGSLVWILINSEPLYAGGQEAPYAVVTSFVDITERKKYEAMLEGFNDALSQQVAKELNRALEQETRFHHLFNAIPDAVVAHGYEPDGLPGRFSEVNDNACTLFGYTREQFLTLTPMNLHCPEDRDGVLANATALHEQGRIEFECDLLTADGSVFAAEVTVHRQELSGRIMALTVIRDITEKKYLERERQLEQQTMIQQAKMAELGSMMGAIAHQWKQPLNNIALLLQFLPEMYEAGELNQENIDETVRDIMNLLGFMSNTIDDFRQFFKPSTEITAFDLCRCVGDVLELIKGQLSKDSITVQQESCSPVMVCGYHSEFKQVVLNVINNAREVMLEKHVQPAIIEISFEVTARNAILRIADHGGGIPQHLLPEKLFEPFVSTKGEQGTGIGLSLARRIMLRMHGSIEAGNTERGAVFTLMLPLCDQSSNHQGY</sequence>
<dbReference type="PANTHER" id="PTHR43304">
    <property type="entry name" value="PHYTOCHROME-LIKE PROTEIN CPH1"/>
    <property type="match status" value="1"/>
</dbReference>